<keyword evidence="1" id="KW-0723">Serine/threonine-protein kinase</keyword>
<evidence type="ECO:0000256" key="6">
    <source>
        <dbReference type="PROSITE-ProRule" id="PRU10141"/>
    </source>
</evidence>
<dbReference type="PROSITE" id="PS00107">
    <property type="entry name" value="PROTEIN_KINASE_ATP"/>
    <property type="match status" value="1"/>
</dbReference>
<evidence type="ECO:0000256" key="5">
    <source>
        <dbReference type="ARBA" id="ARBA00022840"/>
    </source>
</evidence>
<dbReference type="RefSeq" id="XP_002583662.1">
    <property type="nucleotide sequence ID" value="XM_002583616.1"/>
</dbReference>
<dbReference type="GO" id="GO:0005524">
    <property type="term" value="F:ATP binding"/>
    <property type="evidence" value="ECO:0007669"/>
    <property type="project" value="UniProtKB-UniRule"/>
</dbReference>
<proteinExistence type="predicted"/>
<dbReference type="SMART" id="SM00220">
    <property type="entry name" value="S_TKc"/>
    <property type="match status" value="1"/>
</dbReference>
<dbReference type="GO" id="GO:0004674">
    <property type="term" value="F:protein serine/threonine kinase activity"/>
    <property type="evidence" value="ECO:0007669"/>
    <property type="project" value="UniProtKB-KW"/>
</dbReference>
<evidence type="ECO:0000313" key="10">
    <source>
        <dbReference type="Proteomes" id="UP000002058"/>
    </source>
</evidence>
<feature type="binding site" evidence="6">
    <location>
        <position position="74"/>
    </location>
    <ligand>
        <name>ATP</name>
        <dbReference type="ChEBI" id="CHEBI:30616"/>
    </ligand>
</feature>
<organism evidence="9 10">
    <name type="scientific">Uncinocarpus reesii (strain UAMH 1704)</name>
    <dbReference type="NCBI Taxonomy" id="336963"/>
    <lineage>
        <taxon>Eukaryota</taxon>
        <taxon>Fungi</taxon>
        <taxon>Dikarya</taxon>
        <taxon>Ascomycota</taxon>
        <taxon>Pezizomycotina</taxon>
        <taxon>Eurotiomycetes</taxon>
        <taxon>Eurotiomycetidae</taxon>
        <taxon>Onygenales</taxon>
        <taxon>Onygenaceae</taxon>
        <taxon>Uncinocarpus</taxon>
    </lineage>
</organism>
<dbReference type="Gene3D" id="3.30.200.20">
    <property type="entry name" value="Phosphorylase Kinase, domain 1"/>
    <property type="match status" value="1"/>
</dbReference>
<keyword evidence="3 6" id="KW-0547">Nucleotide-binding</keyword>
<dbReference type="OrthoDB" id="5979581at2759"/>
<feature type="region of interest" description="Disordered" evidence="7">
    <location>
        <begin position="1"/>
        <end position="24"/>
    </location>
</feature>
<feature type="compositionally biased region" description="Polar residues" evidence="7">
    <location>
        <begin position="1"/>
        <end position="20"/>
    </location>
</feature>
<dbReference type="Pfam" id="PF00069">
    <property type="entry name" value="Pkinase"/>
    <property type="match status" value="1"/>
</dbReference>
<evidence type="ECO:0000256" key="1">
    <source>
        <dbReference type="ARBA" id="ARBA00022527"/>
    </source>
</evidence>
<dbReference type="Gene3D" id="1.10.510.10">
    <property type="entry name" value="Transferase(Phosphotransferase) domain 1"/>
    <property type="match status" value="2"/>
</dbReference>
<evidence type="ECO:0000256" key="4">
    <source>
        <dbReference type="ARBA" id="ARBA00022777"/>
    </source>
</evidence>
<dbReference type="GO" id="GO:0043484">
    <property type="term" value="P:regulation of RNA splicing"/>
    <property type="evidence" value="ECO:0007669"/>
    <property type="project" value="TreeGrafter"/>
</dbReference>
<accession>C4JVN7</accession>
<evidence type="ECO:0000256" key="2">
    <source>
        <dbReference type="ARBA" id="ARBA00022679"/>
    </source>
</evidence>
<keyword evidence="2" id="KW-0808">Transferase</keyword>
<evidence type="ECO:0000313" key="9">
    <source>
        <dbReference type="EMBL" id="EEP81764.1"/>
    </source>
</evidence>
<sequence length="267" mass="30326">MSTNSRGSPNNAVLEETQNPDYDPKKFYPARVGETINNQYRLISKLGFGTGSTVWLAKDVTRWRWQSDRYMAIKITNSKAEDRTSAQKEIRMFERLSQIRTKHEGKEFVRRLEESFEIQDLKADNFLLGFEDPAVLEEYVRRQESDPALCTEIDGRPVYESSLDFGPLKRGVGKLRMSDFGAAVSGDVPTPYNHDIQPQEFCAPEVLLKATWTYSADIWNLGMMLWELLQDSPPLNGIGPGCNTYSLEAHFGQLIRLLGPPPTRTIG</sequence>
<keyword evidence="5 6" id="KW-0067">ATP-binding</keyword>
<dbReference type="Proteomes" id="UP000002058">
    <property type="component" value="Unassembled WGS sequence"/>
</dbReference>
<dbReference type="OMA" id="PQPFCAP"/>
<dbReference type="VEuPathDB" id="FungiDB:UREG_06629"/>
<reference evidence="10" key="1">
    <citation type="journal article" date="2009" name="Genome Res.">
        <title>Comparative genomic analyses of the human fungal pathogens Coccidioides and their relatives.</title>
        <authorList>
            <person name="Sharpton T.J."/>
            <person name="Stajich J.E."/>
            <person name="Rounsley S.D."/>
            <person name="Gardner M.J."/>
            <person name="Wortman J.R."/>
            <person name="Jordar V.S."/>
            <person name="Maiti R."/>
            <person name="Kodira C.D."/>
            <person name="Neafsey D.E."/>
            <person name="Zeng Q."/>
            <person name="Hung C.-Y."/>
            <person name="McMahan C."/>
            <person name="Muszewska A."/>
            <person name="Grynberg M."/>
            <person name="Mandel M.A."/>
            <person name="Kellner E.M."/>
            <person name="Barker B.M."/>
            <person name="Galgiani J.N."/>
            <person name="Orbach M.J."/>
            <person name="Kirkland T.N."/>
            <person name="Cole G.T."/>
            <person name="Henn M.R."/>
            <person name="Birren B.W."/>
            <person name="Taylor J.W."/>
        </authorList>
    </citation>
    <scope>NUCLEOTIDE SEQUENCE [LARGE SCALE GENOMIC DNA]</scope>
    <source>
        <strain evidence="10">UAMH 1704</strain>
    </source>
</reference>
<dbReference type="GeneID" id="8438458"/>
<dbReference type="HOGENOM" id="CLU_000288_81_1_1"/>
<keyword evidence="4" id="KW-0418">Kinase</keyword>
<dbReference type="GO" id="GO:0005634">
    <property type="term" value="C:nucleus"/>
    <property type="evidence" value="ECO:0007669"/>
    <property type="project" value="TreeGrafter"/>
</dbReference>
<dbReference type="InterPro" id="IPR000719">
    <property type="entry name" value="Prot_kinase_dom"/>
</dbReference>
<dbReference type="KEGG" id="ure:UREG_06629"/>
<keyword evidence="10" id="KW-1185">Reference proteome</keyword>
<dbReference type="InParanoid" id="C4JVN7"/>
<gene>
    <name evidence="9" type="ORF">UREG_06629</name>
</gene>
<dbReference type="EMBL" id="CH476618">
    <property type="protein sequence ID" value="EEP81764.1"/>
    <property type="molecule type" value="Genomic_DNA"/>
</dbReference>
<dbReference type="eggNOG" id="KOG1290">
    <property type="taxonomic scope" value="Eukaryota"/>
</dbReference>
<feature type="domain" description="Protein kinase" evidence="8">
    <location>
        <begin position="40"/>
        <end position="267"/>
    </location>
</feature>
<dbReference type="PANTHER" id="PTHR45646:SF11">
    <property type="entry name" value="SERINE_THREONINE-PROTEIN KINASE DOA"/>
    <property type="match status" value="1"/>
</dbReference>
<dbReference type="PANTHER" id="PTHR45646">
    <property type="entry name" value="SERINE/THREONINE-PROTEIN KINASE DOA-RELATED"/>
    <property type="match status" value="1"/>
</dbReference>
<evidence type="ECO:0000259" key="8">
    <source>
        <dbReference type="PROSITE" id="PS50011"/>
    </source>
</evidence>
<dbReference type="InterPro" id="IPR017441">
    <property type="entry name" value="Protein_kinase_ATP_BS"/>
</dbReference>
<protein>
    <recommendedName>
        <fullName evidence="8">Protein kinase domain-containing protein</fullName>
    </recommendedName>
</protein>
<name>C4JVN7_UNCRE</name>
<dbReference type="SUPFAM" id="SSF56112">
    <property type="entry name" value="Protein kinase-like (PK-like)"/>
    <property type="match status" value="1"/>
</dbReference>
<dbReference type="InterPro" id="IPR011009">
    <property type="entry name" value="Kinase-like_dom_sf"/>
</dbReference>
<dbReference type="PROSITE" id="PS50011">
    <property type="entry name" value="PROTEIN_KINASE_DOM"/>
    <property type="match status" value="1"/>
</dbReference>
<evidence type="ECO:0000256" key="7">
    <source>
        <dbReference type="SAM" id="MobiDB-lite"/>
    </source>
</evidence>
<evidence type="ECO:0000256" key="3">
    <source>
        <dbReference type="ARBA" id="ARBA00022741"/>
    </source>
</evidence>
<dbReference type="AlphaFoldDB" id="C4JVN7"/>
<dbReference type="InterPro" id="IPR051175">
    <property type="entry name" value="CLK_kinases"/>
</dbReference>